<keyword evidence="5 8" id="KW-0175">Coiled coil</keyword>
<dbReference type="PANTHER" id="PTHR32219:SF2">
    <property type="entry name" value="PROTON PUMP-INTERACTOR 1"/>
    <property type="match status" value="1"/>
</dbReference>
<keyword evidence="3" id="KW-0812">Transmembrane</keyword>
<keyword evidence="2" id="KW-1003">Cell membrane</keyword>
<evidence type="ECO:0000313" key="9">
    <source>
        <dbReference type="EMBL" id="RZC51083.1"/>
    </source>
</evidence>
<accession>A0A4Y7IQD6</accession>
<name>A0A4Y7IQD6_PAPSO</name>
<dbReference type="InterPro" id="IPR055282">
    <property type="entry name" value="PPI1-4"/>
</dbReference>
<organism evidence="9 10">
    <name type="scientific">Papaver somniferum</name>
    <name type="common">Opium poppy</name>
    <dbReference type="NCBI Taxonomy" id="3469"/>
    <lineage>
        <taxon>Eukaryota</taxon>
        <taxon>Viridiplantae</taxon>
        <taxon>Streptophyta</taxon>
        <taxon>Embryophyta</taxon>
        <taxon>Tracheophyta</taxon>
        <taxon>Spermatophyta</taxon>
        <taxon>Magnoliopsida</taxon>
        <taxon>Ranunculales</taxon>
        <taxon>Papaveraceae</taxon>
        <taxon>Papaveroideae</taxon>
        <taxon>Papaver</taxon>
    </lineage>
</organism>
<evidence type="ECO:0000256" key="1">
    <source>
        <dbReference type="ARBA" id="ARBA00004162"/>
    </source>
</evidence>
<dbReference type="EMBL" id="CM010716">
    <property type="protein sequence ID" value="RZC51083.1"/>
    <property type="molecule type" value="Genomic_DNA"/>
</dbReference>
<dbReference type="Proteomes" id="UP000316621">
    <property type="component" value="Chromosome 2"/>
</dbReference>
<dbReference type="OrthoDB" id="656882at2759"/>
<evidence type="ECO:0000256" key="7">
    <source>
        <dbReference type="ARBA" id="ARBA00038080"/>
    </source>
</evidence>
<evidence type="ECO:0000256" key="8">
    <source>
        <dbReference type="SAM" id="Coils"/>
    </source>
</evidence>
<evidence type="ECO:0000256" key="5">
    <source>
        <dbReference type="ARBA" id="ARBA00023054"/>
    </source>
</evidence>
<evidence type="ECO:0000256" key="2">
    <source>
        <dbReference type="ARBA" id="ARBA00022475"/>
    </source>
</evidence>
<dbReference type="GO" id="GO:0005886">
    <property type="term" value="C:plasma membrane"/>
    <property type="evidence" value="ECO:0007669"/>
    <property type="project" value="UniProtKB-SubCell"/>
</dbReference>
<evidence type="ECO:0000256" key="4">
    <source>
        <dbReference type="ARBA" id="ARBA00022989"/>
    </source>
</evidence>
<comment type="similarity">
    <text evidence="7">Belongs to the plant Proton pump-interactor protein family.</text>
</comment>
<protein>
    <submittedName>
        <fullName evidence="9">Uncharacterized protein</fullName>
    </submittedName>
</protein>
<keyword evidence="4" id="KW-1133">Transmembrane helix</keyword>
<sequence>MKQVRSLHYRMQHGKRTLVEVKQLRKEIKQLEETREKVRANDIEMNRDFCQQRDAIYQTFKFGLVGRFRYQYMGLDLDTIRKKKQLLSRRIEYARKLERSIDDEIDTLRAQVAQSEMKKIAAYERLLELKRLRDNRNAKYYKFDRLLNNARALATSNDVAALEKLSSSQVEKFMSLWNRNKSFRDEYVQRILPSHDRPLGRDVQMKNPNFTFSILEGKNQESETNNAKFMKVIRRENELFQAKLHLQMNKQFVDKSSRKKISWYQNVAEEKLREYEKNLEKKNKKRGDRVHRSVCLTRK</sequence>
<dbReference type="AlphaFoldDB" id="A0A4Y7IQD6"/>
<feature type="coiled-coil region" evidence="8">
    <location>
        <begin position="14"/>
        <end position="48"/>
    </location>
</feature>
<keyword evidence="6" id="KW-0472">Membrane</keyword>
<comment type="subcellular location">
    <subcellularLocation>
        <location evidence="1">Cell membrane</location>
        <topology evidence="1">Single-pass membrane protein</topology>
    </subcellularLocation>
</comment>
<gene>
    <name evidence="9" type="ORF">C5167_019500</name>
</gene>
<keyword evidence="10" id="KW-1185">Reference proteome</keyword>
<evidence type="ECO:0000256" key="3">
    <source>
        <dbReference type="ARBA" id="ARBA00022692"/>
    </source>
</evidence>
<dbReference type="Gramene" id="RZC51083">
    <property type="protein sequence ID" value="RZC51083"/>
    <property type="gene ID" value="C5167_019500"/>
</dbReference>
<reference evidence="9 10" key="1">
    <citation type="journal article" date="2018" name="Science">
        <title>The opium poppy genome and morphinan production.</title>
        <authorList>
            <person name="Guo L."/>
            <person name="Winzer T."/>
            <person name="Yang X."/>
            <person name="Li Y."/>
            <person name="Ning Z."/>
            <person name="He Z."/>
            <person name="Teodor R."/>
            <person name="Lu Y."/>
            <person name="Bowser T.A."/>
            <person name="Graham I.A."/>
            <person name="Ye K."/>
        </authorList>
    </citation>
    <scope>NUCLEOTIDE SEQUENCE [LARGE SCALE GENOMIC DNA]</scope>
    <source>
        <strain evidence="10">cv. HN1</strain>
        <tissue evidence="9">Leaves</tissue>
    </source>
</reference>
<evidence type="ECO:0000313" key="10">
    <source>
        <dbReference type="Proteomes" id="UP000316621"/>
    </source>
</evidence>
<dbReference type="PANTHER" id="PTHR32219">
    <property type="entry name" value="RNA-BINDING PROTEIN YLMH-RELATED"/>
    <property type="match status" value="1"/>
</dbReference>
<proteinExistence type="inferred from homology"/>
<evidence type="ECO:0000256" key="6">
    <source>
        <dbReference type="ARBA" id="ARBA00023136"/>
    </source>
</evidence>